<reference evidence="3" key="1">
    <citation type="submission" date="2016-10" db="EMBL/GenBank/DDBJ databases">
        <authorList>
            <person name="Varghese N."/>
            <person name="Submissions S."/>
        </authorList>
    </citation>
    <scope>NUCLEOTIDE SEQUENCE [LARGE SCALE GENOMIC DNA]</scope>
    <source>
        <strain evidence="3">DSM 22427</strain>
    </source>
</reference>
<evidence type="ECO:0000313" key="2">
    <source>
        <dbReference type="EMBL" id="SFT03806.1"/>
    </source>
</evidence>
<dbReference type="Proteomes" id="UP000199199">
    <property type="component" value="Unassembled WGS sequence"/>
</dbReference>
<organism evidence="2 3">
    <name type="scientific">Halostagnicola kamekurae</name>
    <dbReference type="NCBI Taxonomy" id="619731"/>
    <lineage>
        <taxon>Archaea</taxon>
        <taxon>Methanobacteriati</taxon>
        <taxon>Methanobacteriota</taxon>
        <taxon>Stenosarchaea group</taxon>
        <taxon>Halobacteria</taxon>
        <taxon>Halobacteriales</taxon>
        <taxon>Natrialbaceae</taxon>
        <taxon>Halostagnicola</taxon>
    </lineage>
</organism>
<gene>
    <name evidence="2" type="ORF">SAMN04488556_4029</name>
</gene>
<name>A0A1I6UQU3_9EURY</name>
<evidence type="ECO:0000313" key="3">
    <source>
        <dbReference type="Proteomes" id="UP000199199"/>
    </source>
</evidence>
<sequence>MTDNTPTHESRIARRSVLATIGLSTVGLAGCTSNTDSEPSNNSSEDGSGLDTEDSDVFANVEMNDKNLEVEVTEESTTEVITLRDPDGEIFDQDSLEGDTEVAFEILGRYEDDIATGEYELVALESRGSDDPIDSTTITLDAECTITDVFWAAENPDMDWEKRSSAWDAHAAIIIENKGTIPSLLTELEWAGAPVAHLQSKDAQSYYHEVRLPPGETTVYSEGPVYRTQNSIQSLDCSEYDTEPMTVTAVTQVGPDPSYTQQIEYGGEQSCELAIVESSTDGGEN</sequence>
<dbReference type="AlphaFoldDB" id="A0A1I6UQU3"/>
<dbReference type="EMBL" id="FOZS01000005">
    <property type="protein sequence ID" value="SFT03806.1"/>
    <property type="molecule type" value="Genomic_DNA"/>
</dbReference>
<protein>
    <submittedName>
        <fullName evidence="2">Uncharacterized protein</fullName>
    </submittedName>
</protein>
<feature type="compositionally biased region" description="Polar residues" evidence="1">
    <location>
        <begin position="31"/>
        <end position="46"/>
    </location>
</feature>
<evidence type="ECO:0000256" key="1">
    <source>
        <dbReference type="SAM" id="MobiDB-lite"/>
    </source>
</evidence>
<accession>A0A1I6UQU3</accession>
<feature type="region of interest" description="Disordered" evidence="1">
    <location>
        <begin position="30"/>
        <end position="53"/>
    </location>
</feature>
<keyword evidence="3" id="KW-1185">Reference proteome</keyword>
<proteinExistence type="predicted"/>